<dbReference type="RefSeq" id="WP_057951488.1">
    <property type="nucleotide sequence ID" value="NZ_CP013118.1"/>
</dbReference>
<organism evidence="1 2">
    <name type="scientific">Salinivirga cyanobacteriivorans</name>
    <dbReference type="NCBI Taxonomy" id="1307839"/>
    <lineage>
        <taxon>Bacteria</taxon>
        <taxon>Pseudomonadati</taxon>
        <taxon>Bacteroidota</taxon>
        <taxon>Bacteroidia</taxon>
        <taxon>Bacteroidales</taxon>
        <taxon>Salinivirgaceae</taxon>
        <taxon>Salinivirga</taxon>
    </lineage>
</organism>
<proteinExistence type="predicted"/>
<dbReference type="EMBL" id="CP013118">
    <property type="protein sequence ID" value="ALO13877.1"/>
    <property type="molecule type" value="Genomic_DNA"/>
</dbReference>
<keyword evidence="2" id="KW-1185">Reference proteome</keyword>
<dbReference type="Proteomes" id="UP000064893">
    <property type="component" value="Chromosome"/>
</dbReference>
<evidence type="ECO:0000313" key="2">
    <source>
        <dbReference type="Proteomes" id="UP000064893"/>
    </source>
</evidence>
<name>A0A0S2HV40_9BACT</name>
<reference evidence="1 2" key="1">
    <citation type="submission" date="2015-11" db="EMBL/GenBank/DDBJ databases">
        <title>Description and complete genome sequence of a novel strain predominating in hypersaline microbial mats and representing a new family of the Bacteriodetes phylum.</title>
        <authorList>
            <person name="Spring S."/>
            <person name="Bunk B."/>
            <person name="Sproer C."/>
            <person name="Klenk H.-P."/>
        </authorList>
    </citation>
    <scope>NUCLEOTIDE SEQUENCE [LARGE SCALE GENOMIC DNA]</scope>
    <source>
        <strain evidence="1 2">L21-Spi-D4</strain>
    </source>
</reference>
<evidence type="ECO:0008006" key="3">
    <source>
        <dbReference type="Google" id="ProtNLM"/>
    </source>
</evidence>
<dbReference type="KEGG" id="blq:L21SP5_00197"/>
<dbReference type="AlphaFoldDB" id="A0A0S2HV40"/>
<protein>
    <recommendedName>
        <fullName evidence="3">DUF3037 domain-containing protein</fullName>
    </recommendedName>
</protein>
<sequence>MKTYYSIIKVVPNSLVGDAIGIGLIVSDDDSFFVRFSDVKIKIAKSLLGEKKKFLDFFISKIEKTISNIHDQRLDGEMALFHFPSKINSHYLSY</sequence>
<accession>A0A0S2HV40</accession>
<evidence type="ECO:0000313" key="1">
    <source>
        <dbReference type="EMBL" id="ALO13877.1"/>
    </source>
</evidence>
<gene>
    <name evidence="1" type="ORF">L21SP5_00197</name>
</gene>
<dbReference type="STRING" id="1307839.L21SP5_00197"/>